<dbReference type="GeneID" id="76834802"/>
<feature type="transmembrane region" description="Helical" evidence="1">
    <location>
        <begin position="12"/>
        <end position="32"/>
    </location>
</feature>
<reference evidence="2" key="1">
    <citation type="submission" date="2022-11" db="EMBL/GenBank/DDBJ databases">
        <title>Complete genome sequence of Methanogenium organophilum DSM 3596.</title>
        <authorList>
            <person name="Chen S.-C."/>
            <person name="Lai S.-J."/>
            <person name="You Y.-T."/>
        </authorList>
    </citation>
    <scope>NUCLEOTIDE SEQUENCE</scope>
    <source>
        <strain evidence="2">DSM 3596</strain>
    </source>
</reference>
<dbReference type="EMBL" id="CP113361">
    <property type="protein sequence ID" value="WAI00152.1"/>
    <property type="molecule type" value="Genomic_DNA"/>
</dbReference>
<dbReference type="AlphaFoldDB" id="A0A9X9S1J3"/>
<evidence type="ECO:0008006" key="4">
    <source>
        <dbReference type="Google" id="ProtNLM"/>
    </source>
</evidence>
<accession>A0A9X9S1J3</accession>
<keyword evidence="1" id="KW-0812">Transmembrane</keyword>
<evidence type="ECO:0000256" key="1">
    <source>
        <dbReference type="SAM" id="Phobius"/>
    </source>
</evidence>
<dbReference type="RefSeq" id="WP_268185325.1">
    <property type="nucleotide sequence ID" value="NZ_CP113361.1"/>
</dbReference>
<keyword evidence="1" id="KW-0472">Membrane</keyword>
<gene>
    <name evidence="2" type="ORF">OU421_06830</name>
</gene>
<evidence type="ECO:0000313" key="2">
    <source>
        <dbReference type="EMBL" id="WAI00152.1"/>
    </source>
</evidence>
<evidence type="ECO:0000313" key="3">
    <source>
        <dbReference type="Proteomes" id="UP001163096"/>
    </source>
</evidence>
<proteinExistence type="predicted"/>
<organism evidence="2 3">
    <name type="scientific">Methanogenium organophilum</name>
    <dbReference type="NCBI Taxonomy" id="2199"/>
    <lineage>
        <taxon>Archaea</taxon>
        <taxon>Methanobacteriati</taxon>
        <taxon>Methanobacteriota</taxon>
        <taxon>Stenosarchaea group</taxon>
        <taxon>Methanomicrobia</taxon>
        <taxon>Methanomicrobiales</taxon>
        <taxon>Methanomicrobiaceae</taxon>
        <taxon>Methanogenium</taxon>
    </lineage>
</organism>
<name>A0A9X9S1J3_METOG</name>
<keyword evidence="3" id="KW-1185">Reference proteome</keyword>
<dbReference type="Proteomes" id="UP001163096">
    <property type="component" value="Chromosome"/>
</dbReference>
<protein>
    <recommendedName>
        <fullName evidence="4">Flagellin</fullName>
    </recommendedName>
</protein>
<keyword evidence="1" id="KW-1133">Transmembrane helix</keyword>
<dbReference type="KEGG" id="mou:OU421_06830"/>
<sequence>MNNRREDAVTGADLVIAFIVVLGVLFVIHILLGSPFTADHDEGAIPQNIEASADALITDGDVYGFADTGGPYEGVTVAEGLTNPDTMGAVSLSLRLMEGEMGGVDMESADVRISWNEHIEGLRYSGNMPLQRPNWTVASRTHVQAGEQADNDFIIEPGEIFTILVYPSAGLTPETAFSIQVQAGKGEPFTITRKVPGTIKPVMDLNTL</sequence>